<evidence type="ECO:0000313" key="2">
    <source>
        <dbReference type="EMBL" id="KAK3315397.1"/>
    </source>
</evidence>
<gene>
    <name evidence="2" type="ORF">B0H66DRAFT_344026</name>
</gene>
<name>A0AAE0HYV2_9PEZI</name>
<keyword evidence="3" id="KW-1185">Reference proteome</keyword>
<comment type="caution">
    <text evidence="2">The sequence shown here is derived from an EMBL/GenBank/DDBJ whole genome shotgun (WGS) entry which is preliminary data.</text>
</comment>
<evidence type="ECO:0000256" key="1">
    <source>
        <dbReference type="SAM" id="SignalP"/>
    </source>
</evidence>
<dbReference type="EMBL" id="JAUEDM010000006">
    <property type="protein sequence ID" value="KAK3315397.1"/>
    <property type="molecule type" value="Genomic_DNA"/>
</dbReference>
<organism evidence="2 3">
    <name type="scientific">Apodospora peruviana</name>
    <dbReference type="NCBI Taxonomy" id="516989"/>
    <lineage>
        <taxon>Eukaryota</taxon>
        <taxon>Fungi</taxon>
        <taxon>Dikarya</taxon>
        <taxon>Ascomycota</taxon>
        <taxon>Pezizomycotina</taxon>
        <taxon>Sordariomycetes</taxon>
        <taxon>Sordariomycetidae</taxon>
        <taxon>Sordariales</taxon>
        <taxon>Lasiosphaeriaceae</taxon>
        <taxon>Apodospora</taxon>
    </lineage>
</organism>
<feature type="chain" id="PRO_5042177067" description="Secreted protein" evidence="1">
    <location>
        <begin position="28"/>
        <end position="95"/>
    </location>
</feature>
<feature type="signal peptide" evidence="1">
    <location>
        <begin position="1"/>
        <end position="27"/>
    </location>
</feature>
<dbReference type="Proteomes" id="UP001283341">
    <property type="component" value="Unassembled WGS sequence"/>
</dbReference>
<evidence type="ECO:0000313" key="3">
    <source>
        <dbReference type="Proteomes" id="UP001283341"/>
    </source>
</evidence>
<proteinExistence type="predicted"/>
<reference evidence="2" key="1">
    <citation type="journal article" date="2023" name="Mol. Phylogenet. Evol.">
        <title>Genome-scale phylogeny and comparative genomics of the fungal order Sordariales.</title>
        <authorList>
            <person name="Hensen N."/>
            <person name="Bonometti L."/>
            <person name="Westerberg I."/>
            <person name="Brannstrom I.O."/>
            <person name="Guillou S."/>
            <person name="Cros-Aarteil S."/>
            <person name="Calhoun S."/>
            <person name="Haridas S."/>
            <person name="Kuo A."/>
            <person name="Mondo S."/>
            <person name="Pangilinan J."/>
            <person name="Riley R."/>
            <person name="LaButti K."/>
            <person name="Andreopoulos B."/>
            <person name="Lipzen A."/>
            <person name="Chen C."/>
            <person name="Yan M."/>
            <person name="Daum C."/>
            <person name="Ng V."/>
            <person name="Clum A."/>
            <person name="Steindorff A."/>
            <person name="Ohm R.A."/>
            <person name="Martin F."/>
            <person name="Silar P."/>
            <person name="Natvig D.O."/>
            <person name="Lalanne C."/>
            <person name="Gautier V."/>
            <person name="Ament-Velasquez S.L."/>
            <person name="Kruys A."/>
            <person name="Hutchinson M.I."/>
            <person name="Powell A.J."/>
            <person name="Barry K."/>
            <person name="Miller A.N."/>
            <person name="Grigoriev I.V."/>
            <person name="Debuchy R."/>
            <person name="Gladieux P."/>
            <person name="Hiltunen Thoren M."/>
            <person name="Johannesson H."/>
        </authorList>
    </citation>
    <scope>NUCLEOTIDE SEQUENCE</scope>
    <source>
        <strain evidence="2">CBS 118394</strain>
    </source>
</reference>
<accession>A0AAE0HYV2</accession>
<protein>
    <recommendedName>
        <fullName evidence="4">Secreted protein</fullName>
    </recommendedName>
</protein>
<reference evidence="2" key="2">
    <citation type="submission" date="2023-06" db="EMBL/GenBank/DDBJ databases">
        <authorList>
            <consortium name="Lawrence Berkeley National Laboratory"/>
            <person name="Haridas S."/>
            <person name="Hensen N."/>
            <person name="Bonometti L."/>
            <person name="Westerberg I."/>
            <person name="Brannstrom I.O."/>
            <person name="Guillou S."/>
            <person name="Cros-Aarteil S."/>
            <person name="Calhoun S."/>
            <person name="Kuo A."/>
            <person name="Mondo S."/>
            <person name="Pangilinan J."/>
            <person name="Riley R."/>
            <person name="Labutti K."/>
            <person name="Andreopoulos B."/>
            <person name="Lipzen A."/>
            <person name="Chen C."/>
            <person name="Yanf M."/>
            <person name="Daum C."/>
            <person name="Ng V."/>
            <person name="Clum A."/>
            <person name="Steindorff A."/>
            <person name="Ohm R."/>
            <person name="Martin F."/>
            <person name="Silar P."/>
            <person name="Natvig D."/>
            <person name="Lalanne C."/>
            <person name="Gautier V."/>
            <person name="Ament-Velasquez S.L."/>
            <person name="Kruys A."/>
            <person name="Hutchinson M.I."/>
            <person name="Powell A.J."/>
            <person name="Barry K."/>
            <person name="Miller A.N."/>
            <person name="Grigoriev I.V."/>
            <person name="Debuchy R."/>
            <person name="Gladieux P."/>
            <person name="Thoren M.H."/>
            <person name="Johannesson H."/>
        </authorList>
    </citation>
    <scope>NUCLEOTIDE SEQUENCE</scope>
    <source>
        <strain evidence="2">CBS 118394</strain>
    </source>
</reference>
<sequence>MSSFLLFSGHIWFLFFSSNMTTWPTTANTRVSLKYVQNNDKKSKQGEVMMYSTLYRPHFHYMMVILISRSHKINNLRLDIVTGPKRDQVHIYFDR</sequence>
<evidence type="ECO:0008006" key="4">
    <source>
        <dbReference type="Google" id="ProtNLM"/>
    </source>
</evidence>
<keyword evidence="1" id="KW-0732">Signal</keyword>
<dbReference type="AlphaFoldDB" id="A0AAE0HYV2"/>